<feature type="transmembrane region" description="Helical" evidence="2">
    <location>
        <begin position="221"/>
        <end position="242"/>
    </location>
</feature>
<feature type="transmembrane region" description="Helical" evidence="2">
    <location>
        <begin position="418"/>
        <end position="437"/>
    </location>
</feature>
<feature type="signal peptide" evidence="3">
    <location>
        <begin position="1"/>
        <end position="17"/>
    </location>
</feature>
<keyword evidence="2" id="KW-1133">Transmembrane helix</keyword>
<protein>
    <submittedName>
        <fullName evidence="4">Uncharacterized protein</fullName>
    </submittedName>
</protein>
<feature type="region of interest" description="Disordered" evidence="1">
    <location>
        <begin position="90"/>
        <end position="111"/>
    </location>
</feature>
<organism evidence="4 5">
    <name type="scientific">Roridomyces roridus</name>
    <dbReference type="NCBI Taxonomy" id="1738132"/>
    <lineage>
        <taxon>Eukaryota</taxon>
        <taxon>Fungi</taxon>
        <taxon>Dikarya</taxon>
        <taxon>Basidiomycota</taxon>
        <taxon>Agaricomycotina</taxon>
        <taxon>Agaricomycetes</taxon>
        <taxon>Agaricomycetidae</taxon>
        <taxon>Agaricales</taxon>
        <taxon>Marasmiineae</taxon>
        <taxon>Mycenaceae</taxon>
        <taxon>Roridomyces</taxon>
    </lineage>
</organism>
<dbReference type="EMBL" id="JARKIF010000003">
    <property type="protein sequence ID" value="KAJ7643904.1"/>
    <property type="molecule type" value="Genomic_DNA"/>
</dbReference>
<keyword evidence="2" id="KW-0812">Transmembrane</keyword>
<dbReference type="AlphaFoldDB" id="A0AAD7CAR3"/>
<evidence type="ECO:0000313" key="5">
    <source>
        <dbReference type="Proteomes" id="UP001221142"/>
    </source>
</evidence>
<keyword evidence="5" id="KW-1185">Reference proteome</keyword>
<name>A0AAD7CAR3_9AGAR</name>
<feature type="chain" id="PRO_5042208386" evidence="3">
    <location>
        <begin position="18"/>
        <end position="481"/>
    </location>
</feature>
<keyword evidence="3" id="KW-0732">Signal</keyword>
<comment type="caution">
    <text evidence="4">The sequence shown here is derived from an EMBL/GenBank/DDBJ whole genome shotgun (WGS) entry which is preliminary data.</text>
</comment>
<feature type="transmembrane region" description="Helical" evidence="2">
    <location>
        <begin position="177"/>
        <end position="200"/>
    </location>
</feature>
<evidence type="ECO:0000256" key="2">
    <source>
        <dbReference type="SAM" id="Phobius"/>
    </source>
</evidence>
<reference evidence="4" key="1">
    <citation type="submission" date="2023-03" db="EMBL/GenBank/DDBJ databases">
        <title>Massive genome expansion in bonnet fungi (Mycena s.s.) driven by repeated elements and novel gene families across ecological guilds.</title>
        <authorList>
            <consortium name="Lawrence Berkeley National Laboratory"/>
            <person name="Harder C.B."/>
            <person name="Miyauchi S."/>
            <person name="Viragh M."/>
            <person name="Kuo A."/>
            <person name="Thoen E."/>
            <person name="Andreopoulos B."/>
            <person name="Lu D."/>
            <person name="Skrede I."/>
            <person name="Drula E."/>
            <person name="Henrissat B."/>
            <person name="Morin E."/>
            <person name="Kohler A."/>
            <person name="Barry K."/>
            <person name="LaButti K."/>
            <person name="Morin E."/>
            <person name="Salamov A."/>
            <person name="Lipzen A."/>
            <person name="Mereny Z."/>
            <person name="Hegedus B."/>
            <person name="Baldrian P."/>
            <person name="Stursova M."/>
            <person name="Weitz H."/>
            <person name="Taylor A."/>
            <person name="Grigoriev I.V."/>
            <person name="Nagy L.G."/>
            <person name="Martin F."/>
            <person name="Kauserud H."/>
        </authorList>
    </citation>
    <scope>NUCLEOTIDE SEQUENCE</scope>
    <source>
        <strain evidence="4">9284</strain>
    </source>
</reference>
<evidence type="ECO:0000256" key="1">
    <source>
        <dbReference type="SAM" id="MobiDB-lite"/>
    </source>
</evidence>
<evidence type="ECO:0000256" key="3">
    <source>
        <dbReference type="SAM" id="SignalP"/>
    </source>
</evidence>
<dbReference type="Proteomes" id="UP001221142">
    <property type="component" value="Unassembled WGS sequence"/>
</dbReference>
<feature type="compositionally biased region" description="Pro residues" evidence="1">
    <location>
        <begin position="93"/>
        <end position="111"/>
    </location>
</feature>
<gene>
    <name evidence="4" type="ORF">FB45DRAFT_1052761</name>
</gene>
<proteinExistence type="predicted"/>
<keyword evidence="2" id="KW-0472">Membrane</keyword>
<feature type="transmembrane region" description="Helical" evidence="2">
    <location>
        <begin position="326"/>
        <end position="349"/>
    </location>
</feature>
<sequence length="481" mass="54336">MPFSISALFALPRAFVGLLVTRQAAYLAAPAAPKYTPTRTTEIYLEPTRCIPSPTPSTPIEFPYHLLIGLAALSIVTCFAILQTSVPAQASAPPVPRSCPEKSSPPPSPPRAPFTTLLRLYAFGILAYLITRDYEWPTFTTPDVVPVIDTGLQQLESTFTYGLAAAMSLSRHILDHGLHYLTTLLLAVIGHCLGLLVVLAHRQLRDLVYRRRRHLFSAAQCCWPLPAMYSLPTTLFTFHPQFNWIPWMVYYFACRDGYLPSVQQVSRSLVLSLPSIPIRAISMVLGPSTIYILAASLWTMSLLLVRLPTLIRPAISEVKRSGMIRFVLVYNPTITASLYGLSVAFFRVLEVDLMGFDVRAWILDLEGRAFFSSDARSQVWDFYRLSRERHSNWRMVQTRELNKIIRLMWTTSWESLHWGHKLLIIVPVVAFYTYLYIGATVDTQSPIEDTALVSSRPSTSMVKNTIRLYPTTSMKMIGKRR</sequence>
<feature type="transmembrane region" description="Helical" evidence="2">
    <location>
        <begin position="280"/>
        <end position="305"/>
    </location>
</feature>
<evidence type="ECO:0000313" key="4">
    <source>
        <dbReference type="EMBL" id="KAJ7643904.1"/>
    </source>
</evidence>
<accession>A0AAD7CAR3</accession>